<keyword evidence="10" id="KW-1185">Reference proteome</keyword>
<dbReference type="AlphaFoldDB" id="A0A1G9CNM9"/>
<evidence type="ECO:0000313" key="9">
    <source>
        <dbReference type="EMBL" id="SDK53045.1"/>
    </source>
</evidence>
<comment type="catalytic activity">
    <reaction evidence="1">
        <text>(S)-4-amino-5-oxopentanoate = 5-aminolevulinate</text>
        <dbReference type="Rhea" id="RHEA:14265"/>
        <dbReference type="ChEBI" id="CHEBI:57501"/>
        <dbReference type="ChEBI" id="CHEBI:356416"/>
        <dbReference type="EC" id="5.4.3.8"/>
    </reaction>
</comment>
<feature type="region of interest" description="Disordered" evidence="8">
    <location>
        <begin position="22"/>
        <end position="46"/>
    </location>
</feature>
<dbReference type="EMBL" id="FNFE01000005">
    <property type="protein sequence ID" value="SDK53045.1"/>
    <property type="molecule type" value="Genomic_DNA"/>
</dbReference>
<reference evidence="10" key="1">
    <citation type="submission" date="2016-10" db="EMBL/GenBank/DDBJ databases">
        <authorList>
            <person name="Varghese N."/>
            <person name="Submissions S."/>
        </authorList>
    </citation>
    <scope>NUCLEOTIDE SEQUENCE [LARGE SCALE GENOMIC DNA]</scope>
    <source>
        <strain evidence="10">B4,CECT 8067,JCM 17497</strain>
    </source>
</reference>
<proteinExistence type="inferred from homology"/>
<dbReference type="PANTHER" id="PTHR43713">
    <property type="entry name" value="GLUTAMATE-1-SEMIALDEHYDE 2,1-AMINOMUTASE"/>
    <property type="match status" value="1"/>
</dbReference>
<evidence type="ECO:0000256" key="5">
    <source>
        <dbReference type="ARBA" id="ARBA00023235"/>
    </source>
</evidence>
<dbReference type="PANTHER" id="PTHR43713:SF3">
    <property type="entry name" value="GLUTAMATE-1-SEMIALDEHYDE 2,1-AMINOMUTASE 1, CHLOROPLASTIC-RELATED"/>
    <property type="match status" value="1"/>
</dbReference>
<protein>
    <recommendedName>
        <fullName evidence="3">Glutamate-1-semialdehyde 2,1-aminomutase</fullName>
    </recommendedName>
    <alternativeName>
        <fullName evidence="6">Glutamate-1-semialdehyde aminotransferase</fullName>
    </alternativeName>
</protein>
<organism evidence="9 10">
    <name type="scientific">Natronorubrum texcoconense</name>
    <dbReference type="NCBI Taxonomy" id="1095776"/>
    <lineage>
        <taxon>Archaea</taxon>
        <taxon>Methanobacteriati</taxon>
        <taxon>Methanobacteriota</taxon>
        <taxon>Stenosarchaea group</taxon>
        <taxon>Halobacteria</taxon>
        <taxon>Halobacteriales</taxon>
        <taxon>Natrialbaceae</taxon>
        <taxon>Natronorubrum</taxon>
    </lineage>
</organism>
<evidence type="ECO:0000313" key="10">
    <source>
        <dbReference type="Proteomes" id="UP000198882"/>
    </source>
</evidence>
<dbReference type="SUPFAM" id="SSF53383">
    <property type="entry name" value="PLP-dependent transferases"/>
    <property type="match status" value="1"/>
</dbReference>
<dbReference type="InterPro" id="IPR015424">
    <property type="entry name" value="PyrdxlP-dep_Trfase"/>
</dbReference>
<dbReference type="InterPro" id="IPR015422">
    <property type="entry name" value="PyrdxlP-dep_Trfase_small"/>
</dbReference>
<keyword evidence="5" id="KW-0413">Isomerase</keyword>
<keyword evidence="4 7" id="KW-0663">Pyridoxal phosphate</keyword>
<name>A0A1G9CNM9_9EURY</name>
<dbReference type="Gene3D" id="3.90.1150.10">
    <property type="entry name" value="Aspartate Aminotransferase, domain 1"/>
    <property type="match status" value="1"/>
</dbReference>
<dbReference type="CDD" id="cd00610">
    <property type="entry name" value="OAT_like"/>
    <property type="match status" value="1"/>
</dbReference>
<evidence type="ECO:0000256" key="1">
    <source>
        <dbReference type="ARBA" id="ARBA00001579"/>
    </source>
</evidence>
<sequence>MTNPTESTDETIGSADVREAYERATPQSRALAERARSVMPGGDTRSVTYHRPYPSFVDSASGATLQTVDGETLLDVLNNYTQSVLGHAPEPVVEAVCDRFRAGNGVAAPTEPAVELAELLVDRVASIDQIRFCNSGTEATMNAIRAAMAWTGAERICKIDGGYHGTHDVVEIGVSGDGRAHEGIPRSAERRVQTVSYNDSEQLKATFEAVGDELACLVLEPILGAGGMIPATDEFLRTARDVTEDADVPLVFDEVMSFRLSPGGAQERRDVEPDLTALGKLIGGGLPVGAVAGREQLMAQFHPETGSIDHSGTFNANPATMIGGVATLEQLDGDAIAVLNRRGDELRGRLQQIGDDSNQRITITGEGSLFQIHFTDGPVRDWRSSGAGSPLSEPLFHAMRREGILVAPRGMGNLSTPMDDEDIETIATAFERALESL</sequence>
<dbReference type="InterPro" id="IPR005814">
    <property type="entry name" value="Aminotrans_3"/>
</dbReference>
<gene>
    <name evidence="9" type="ORF">SAMN04515672_3255</name>
</gene>
<evidence type="ECO:0000256" key="7">
    <source>
        <dbReference type="RuleBase" id="RU003560"/>
    </source>
</evidence>
<evidence type="ECO:0000256" key="3">
    <source>
        <dbReference type="ARBA" id="ARBA00015416"/>
    </source>
</evidence>
<dbReference type="STRING" id="1095776.SAMN04515672_3255"/>
<dbReference type="Pfam" id="PF00202">
    <property type="entry name" value="Aminotran_3"/>
    <property type="match status" value="1"/>
</dbReference>
<comment type="similarity">
    <text evidence="7">Belongs to the class-III pyridoxal-phosphate-dependent aminotransferase family.</text>
</comment>
<evidence type="ECO:0000256" key="8">
    <source>
        <dbReference type="SAM" id="MobiDB-lite"/>
    </source>
</evidence>
<dbReference type="Gene3D" id="3.40.640.10">
    <property type="entry name" value="Type I PLP-dependent aspartate aminotransferase-like (Major domain)"/>
    <property type="match status" value="1"/>
</dbReference>
<dbReference type="OrthoDB" id="6524at2157"/>
<dbReference type="GO" id="GO:0008483">
    <property type="term" value="F:transaminase activity"/>
    <property type="evidence" value="ECO:0007669"/>
    <property type="project" value="InterPro"/>
</dbReference>
<dbReference type="GO" id="GO:0042286">
    <property type="term" value="F:glutamate-1-semialdehyde 2,1-aminomutase activity"/>
    <property type="evidence" value="ECO:0007669"/>
    <property type="project" value="UniProtKB-EC"/>
</dbReference>
<evidence type="ECO:0000256" key="4">
    <source>
        <dbReference type="ARBA" id="ARBA00022898"/>
    </source>
</evidence>
<dbReference type="RefSeq" id="WP_090309225.1">
    <property type="nucleotide sequence ID" value="NZ_FNFE01000005.1"/>
</dbReference>
<dbReference type="InterPro" id="IPR015421">
    <property type="entry name" value="PyrdxlP-dep_Trfase_major"/>
</dbReference>
<evidence type="ECO:0000256" key="2">
    <source>
        <dbReference type="ARBA" id="ARBA00001933"/>
    </source>
</evidence>
<comment type="cofactor">
    <cofactor evidence="2">
        <name>pyridoxal 5'-phosphate</name>
        <dbReference type="ChEBI" id="CHEBI:597326"/>
    </cofactor>
</comment>
<dbReference type="GO" id="GO:0030170">
    <property type="term" value="F:pyridoxal phosphate binding"/>
    <property type="evidence" value="ECO:0007669"/>
    <property type="project" value="InterPro"/>
</dbReference>
<dbReference type="Proteomes" id="UP000198882">
    <property type="component" value="Unassembled WGS sequence"/>
</dbReference>
<accession>A0A1G9CNM9</accession>
<evidence type="ECO:0000256" key="6">
    <source>
        <dbReference type="ARBA" id="ARBA00031365"/>
    </source>
</evidence>